<comment type="caution">
    <text evidence="2">The sequence shown here is derived from an EMBL/GenBank/DDBJ whole genome shotgun (WGS) entry which is preliminary data.</text>
</comment>
<name>A0ABQ0XB39_9LACO</name>
<accession>A0ABQ0XB39</accession>
<dbReference type="Proteomes" id="UP000321409">
    <property type="component" value="Unassembled WGS sequence"/>
</dbReference>
<sequence length="108" mass="12070">MQNQLRNPQNPLKKQVQEQLHKKQIDEVKLVGDFATIANLAMYISYLGEIIANLNGQPTSPIQPLFAALNATLWVGYGWLMPKKDWRLIIASFPGVIFGVMAAVTAMM</sequence>
<feature type="transmembrane region" description="Helical" evidence="1">
    <location>
        <begin position="88"/>
        <end position="107"/>
    </location>
</feature>
<keyword evidence="3" id="KW-1185">Reference proteome</keyword>
<reference evidence="2 3" key="1">
    <citation type="submission" date="2019-07" db="EMBL/GenBank/DDBJ databases">
        <title>Whole genome shotgun sequence of Lactobacillus diolivorans NBRC 107869.</title>
        <authorList>
            <person name="Hosoyama A."/>
            <person name="Uohara A."/>
            <person name="Ohji S."/>
            <person name="Ichikawa N."/>
        </authorList>
    </citation>
    <scope>NUCLEOTIDE SEQUENCE [LARGE SCALE GENOMIC DNA]</scope>
    <source>
        <strain evidence="2 3">NBRC 107869</strain>
    </source>
</reference>
<gene>
    <name evidence="2" type="ORF">LDI01_08450</name>
</gene>
<dbReference type="EMBL" id="BKAB01000010">
    <property type="protein sequence ID" value="GEP23252.1"/>
    <property type="molecule type" value="Genomic_DNA"/>
</dbReference>
<dbReference type="RefSeq" id="WP_057864471.1">
    <property type="nucleotide sequence ID" value="NZ_BKAB01000010.1"/>
</dbReference>
<keyword evidence="1" id="KW-1133">Transmembrane helix</keyword>
<evidence type="ECO:0000256" key="1">
    <source>
        <dbReference type="SAM" id="Phobius"/>
    </source>
</evidence>
<keyword evidence="1" id="KW-0472">Membrane</keyword>
<proteinExistence type="predicted"/>
<organism evidence="2 3">
    <name type="scientific">Lentilactobacillus diolivorans</name>
    <dbReference type="NCBI Taxonomy" id="179838"/>
    <lineage>
        <taxon>Bacteria</taxon>
        <taxon>Bacillati</taxon>
        <taxon>Bacillota</taxon>
        <taxon>Bacilli</taxon>
        <taxon>Lactobacillales</taxon>
        <taxon>Lactobacillaceae</taxon>
        <taxon>Lentilactobacillus</taxon>
    </lineage>
</organism>
<evidence type="ECO:0000313" key="2">
    <source>
        <dbReference type="EMBL" id="GEP23252.1"/>
    </source>
</evidence>
<dbReference type="Gene3D" id="1.20.1280.290">
    <property type="match status" value="1"/>
</dbReference>
<feature type="transmembrane region" description="Helical" evidence="1">
    <location>
        <begin position="30"/>
        <end position="52"/>
    </location>
</feature>
<keyword evidence="1" id="KW-0812">Transmembrane</keyword>
<feature type="transmembrane region" description="Helical" evidence="1">
    <location>
        <begin position="64"/>
        <end position="81"/>
    </location>
</feature>
<evidence type="ECO:0000313" key="3">
    <source>
        <dbReference type="Proteomes" id="UP000321409"/>
    </source>
</evidence>
<protein>
    <submittedName>
        <fullName evidence="2">Membrane protein</fullName>
    </submittedName>
</protein>